<protein>
    <submittedName>
        <fullName evidence="3">NBS LRR disease resistance protein</fullName>
    </submittedName>
</protein>
<dbReference type="FunFam" id="3.40.50.300:FF:001091">
    <property type="entry name" value="Probable disease resistance protein At1g61300"/>
    <property type="match status" value="1"/>
</dbReference>
<dbReference type="InterPro" id="IPR042197">
    <property type="entry name" value="Apaf_helical"/>
</dbReference>
<reference evidence="3" key="1">
    <citation type="submission" date="2016-02" db="EMBL/GenBank/DDBJ databases">
        <title>Characterization of resistant gene analogues in taro (Colocasia esculenta).</title>
        <authorList>
            <person name="Vishnu S.N."/>
            <person name="Shyni B."/>
            <person name="Jeeva M.L."/>
            <person name="Veena S.S."/>
            <person name="Saranya G."/>
        </authorList>
    </citation>
    <scope>NUCLEOTIDE SEQUENCE</scope>
    <source>
        <tissue evidence="3">Leaf</tissue>
    </source>
</reference>
<proteinExistence type="predicted"/>
<dbReference type="PANTHER" id="PTHR36766:SF64">
    <property type="entry name" value="OS12G0206100 PROTEIN"/>
    <property type="match status" value="1"/>
</dbReference>
<dbReference type="Gene3D" id="3.40.50.300">
    <property type="entry name" value="P-loop containing nucleotide triphosphate hydrolases"/>
    <property type="match status" value="1"/>
</dbReference>
<dbReference type="AlphaFoldDB" id="A0A1B2YL20"/>
<dbReference type="GO" id="GO:0043531">
    <property type="term" value="F:ADP binding"/>
    <property type="evidence" value="ECO:0007669"/>
    <property type="project" value="InterPro"/>
</dbReference>
<feature type="non-terminal residue" evidence="3">
    <location>
        <position position="170"/>
    </location>
</feature>
<dbReference type="Gene3D" id="1.10.8.430">
    <property type="entry name" value="Helical domain of apoptotic protease-activating factors"/>
    <property type="match status" value="1"/>
</dbReference>
<evidence type="ECO:0000259" key="2">
    <source>
        <dbReference type="Pfam" id="PF00931"/>
    </source>
</evidence>
<feature type="domain" description="NB-ARC" evidence="2">
    <location>
        <begin position="1"/>
        <end position="143"/>
    </location>
</feature>
<dbReference type="InterPro" id="IPR002182">
    <property type="entry name" value="NB-ARC"/>
</dbReference>
<dbReference type="GO" id="GO:0006952">
    <property type="term" value="P:defense response"/>
    <property type="evidence" value="ECO:0007669"/>
    <property type="project" value="UniProtKB-KW"/>
</dbReference>
<name>A0A1B2YL20_COLES</name>
<dbReference type="PRINTS" id="PR00364">
    <property type="entry name" value="DISEASERSIST"/>
</dbReference>
<dbReference type="SUPFAM" id="SSF52540">
    <property type="entry name" value="P-loop containing nucleoside triphosphate hydrolases"/>
    <property type="match status" value="1"/>
</dbReference>
<evidence type="ECO:0000313" key="3">
    <source>
        <dbReference type="EMBL" id="AOD75222.1"/>
    </source>
</evidence>
<accession>A0A1B2YL20</accession>
<dbReference type="InterPro" id="IPR027417">
    <property type="entry name" value="P-loop_NTPase"/>
</dbReference>
<organism evidence="3">
    <name type="scientific">Colocasia esculenta</name>
    <name type="common">Wild taro</name>
    <name type="synonym">Arum esculentum</name>
    <dbReference type="NCBI Taxonomy" id="4460"/>
    <lineage>
        <taxon>Eukaryota</taxon>
        <taxon>Viridiplantae</taxon>
        <taxon>Streptophyta</taxon>
        <taxon>Embryophyta</taxon>
        <taxon>Tracheophyta</taxon>
        <taxon>Spermatophyta</taxon>
        <taxon>Magnoliopsida</taxon>
        <taxon>Liliopsida</taxon>
        <taxon>Araceae</taxon>
        <taxon>Aroideae</taxon>
        <taxon>Colocasieae</taxon>
        <taxon>Colocasia</taxon>
    </lineage>
</organism>
<sequence length="170" mass="18614">GGVGKTTMLEMINNKFSEMGAPGFQVIWVTVSREANIPKIQKSIGDRMGLSLSSSAEAGEQAKEVFTALSKRRFLLLLDDVWEKLDPKHVGIPQPSAENKSKIILTTRSKEVCRSMGATDKLVMVKALDEAESWKLFRKNVGAEVDLDSVHINPHARAVVKRCGGLPLAL</sequence>
<keyword evidence="1" id="KW-0611">Plant defense</keyword>
<evidence type="ECO:0000256" key="1">
    <source>
        <dbReference type="ARBA" id="ARBA00022821"/>
    </source>
</evidence>
<dbReference type="EMBL" id="KU705376">
    <property type="protein sequence ID" value="AOD75222.1"/>
    <property type="molecule type" value="Genomic_DNA"/>
</dbReference>
<feature type="non-terminal residue" evidence="3">
    <location>
        <position position="1"/>
    </location>
</feature>
<dbReference type="Pfam" id="PF00931">
    <property type="entry name" value="NB-ARC"/>
    <property type="match status" value="1"/>
</dbReference>
<dbReference type="PANTHER" id="PTHR36766">
    <property type="entry name" value="PLANT BROAD-SPECTRUM MILDEW RESISTANCE PROTEIN RPW8"/>
    <property type="match status" value="1"/>
</dbReference>